<name>C0STL1_RUBGE</name>
<dbReference type="PIRSF" id="PIRSF000005">
    <property type="entry name" value="Cytochrome_c4"/>
    <property type="match status" value="1"/>
</dbReference>
<evidence type="ECO:0000256" key="3">
    <source>
        <dbReference type="ARBA" id="ARBA00022617"/>
    </source>
</evidence>
<evidence type="ECO:0000256" key="2">
    <source>
        <dbReference type="ARBA" id="ARBA00022448"/>
    </source>
</evidence>
<feature type="chain" id="PRO_5002903625" evidence="10">
    <location>
        <begin position="41"/>
        <end position="224"/>
    </location>
</feature>
<feature type="domain" description="Cytochrome c" evidence="11">
    <location>
        <begin position="136"/>
        <end position="224"/>
    </location>
</feature>
<keyword evidence="6" id="KW-0249">Electron transport</keyword>
<keyword evidence="7 9" id="KW-0408">Iron</keyword>
<feature type="binding site" description="axial binding residue" evidence="9">
    <location>
        <position position="201"/>
    </location>
    <ligand>
        <name>heme c</name>
        <dbReference type="ChEBI" id="CHEBI:61717"/>
        <label>2</label>
    </ligand>
    <ligandPart>
        <name>Fe</name>
        <dbReference type="ChEBI" id="CHEBI:18248"/>
    </ligandPart>
</feature>
<organism evidence="12">
    <name type="scientific">Rubrivivax gelatinosus</name>
    <name type="common">Rhodocyclus gelatinosus</name>
    <name type="synonym">Rhodopseudomonas gelatinosa</name>
    <dbReference type="NCBI Taxonomy" id="28068"/>
    <lineage>
        <taxon>Bacteria</taxon>
        <taxon>Pseudomonadati</taxon>
        <taxon>Pseudomonadota</taxon>
        <taxon>Betaproteobacteria</taxon>
        <taxon>Burkholderiales</taxon>
        <taxon>Sphaerotilaceae</taxon>
        <taxon>Rubrivivax</taxon>
    </lineage>
</organism>
<keyword evidence="4 9" id="KW-0479">Metal-binding</keyword>
<feature type="binding site" description="covalent" evidence="8">
    <location>
        <position position="157"/>
    </location>
    <ligand>
        <name>heme c</name>
        <dbReference type="ChEBI" id="CHEBI:61717"/>
        <label>2</label>
    </ligand>
</feature>
<feature type="binding site" description="covalent" evidence="8">
    <location>
        <position position="63"/>
    </location>
    <ligand>
        <name>heme c</name>
        <dbReference type="ChEBI" id="CHEBI:61717"/>
        <label>1</label>
    </ligand>
</feature>
<evidence type="ECO:0000256" key="9">
    <source>
        <dbReference type="PIRSR" id="PIRSR000005-2"/>
    </source>
</evidence>
<dbReference type="Gene3D" id="1.10.760.10">
    <property type="entry name" value="Cytochrome c-like domain"/>
    <property type="match status" value="2"/>
</dbReference>
<dbReference type="PRINTS" id="PR00605">
    <property type="entry name" value="CYTCHROMECIC"/>
</dbReference>
<comment type="subcellular location">
    <subcellularLocation>
        <location evidence="1">Periplasm</location>
    </subcellularLocation>
</comment>
<evidence type="ECO:0000256" key="4">
    <source>
        <dbReference type="ARBA" id="ARBA00022723"/>
    </source>
</evidence>
<feature type="domain" description="Cytochrome c" evidence="11">
    <location>
        <begin position="48"/>
        <end position="126"/>
    </location>
</feature>
<comment type="PTM">
    <text evidence="8">Binds 2 heme c groups covalently per subunit.</text>
</comment>
<feature type="binding site" description="covalent" evidence="8">
    <location>
        <position position="60"/>
    </location>
    <ligand>
        <name>heme c</name>
        <dbReference type="ChEBI" id="CHEBI:61717"/>
        <label>1</label>
    </ligand>
</feature>
<evidence type="ECO:0000256" key="8">
    <source>
        <dbReference type="PIRSR" id="PIRSR000005-1"/>
    </source>
</evidence>
<sequence length="224" mass="23537">MGHCKILRFDTRTPADRGPRRMKFAVALTLAALAAGPAFAQEAKPAKPDLAKGQITAATCQACHTADGSRGVPTYPILQGQHAAYIVKQLTEFKAGKRMNPIMMGMAAPLSPEDMVNVAAFFASKAPVKGESTSKETLALGQSIFRGGIASKKVPACAGCHSPNGAGIPAQYPRLGGQHVEYTTTQLNTFRSGERANSIQMTAIAAKLSDAEIKAVADYIAGLH</sequence>
<dbReference type="GO" id="GO:0009055">
    <property type="term" value="F:electron transfer activity"/>
    <property type="evidence" value="ECO:0007669"/>
    <property type="project" value="InterPro"/>
</dbReference>
<evidence type="ECO:0000313" key="12">
    <source>
        <dbReference type="EMBL" id="BAH56245.1"/>
    </source>
</evidence>
<dbReference type="EMBL" id="AB462891">
    <property type="protein sequence ID" value="BAH56245.1"/>
    <property type="molecule type" value="Genomic_DNA"/>
</dbReference>
<protein>
    <submittedName>
        <fullName evidence="12">Cytochrome c4</fullName>
    </submittedName>
</protein>
<dbReference type="AlphaFoldDB" id="C0STL1"/>
<feature type="binding site" description="axial binding residue" evidence="9">
    <location>
        <position position="103"/>
    </location>
    <ligand>
        <name>heme c</name>
        <dbReference type="ChEBI" id="CHEBI:61717"/>
        <label>1</label>
    </ligand>
    <ligandPart>
        <name>Fe</name>
        <dbReference type="ChEBI" id="CHEBI:18248"/>
    </ligandPart>
</feature>
<dbReference type="PANTHER" id="PTHR33751:SF9">
    <property type="entry name" value="CYTOCHROME C4"/>
    <property type="match status" value="1"/>
</dbReference>
<dbReference type="OMA" id="RGVPACM"/>
<evidence type="ECO:0000256" key="10">
    <source>
        <dbReference type="SAM" id="SignalP"/>
    </source>
</evidence>
<feature type="binding site" description="axial binding residue" evidence="9">
    <location>
        <position position="64"/>
    </location>
    <ligand>
        <name>heme c</name>
        <dbReference type="ChEBI" id="CHEBI:61717"/>
        <label>1</label>
    </ligand>
    <ligandPart>
        <name>Fe</name>
        <dbReference type="ChEBI" id="CHEBI:18248"/>
    </ligandPart>
</feature>
<dbReference type="PROSITE" id="PS51007">
    <property type="entry name" value="CYTC"/>
    <property type="match status" value="2"/>
</dbReference>
<keyword evidence="3 8" id="KW-0349">Heme</keyword>
<dbReference type="SUPFAM" id="SSF46626">
    <property type="entry name" value="Cytochrome c"/>
    <property type="match status" value="2"/>
</dbReference>
<evidence type="ECO:0000256" key="6">
    <source>
        <dbReference type="ARBA" id="ARBA00022982"/>
    </source>
</evidence>
<dbReference type="InterPro" id="IPR009056">
    <property type="entry name" value="Cyt_c-like_dom"/>
</dbReference>
<dbReference type="Pfam" id="PF00034">
    <property type="entry name" value="Cytochrom_C"/>
    <property type="match status" value="2"/>
</dbReference>
<evidence type="ECO:0000256" key="5">
    <source>
        <dbReference type="ARBA" id="ARBA00022764"/>
    </source>
</evidence>
<evidence type="ECO:0000256" key="1">
    <source>
        <dbReference type="ARBA" id="ARBA00004418"/>
    </source>
</evidence>
<dbReference type="InterPro" id="IPR024167">
    <property type="entry name" value="Cytochrome_c4-like"/>
</dbReference>
<dbReference type="GO" id="GO:0020037">
    <property type="term" value="F:heme binding"/>
    <property type="evidence" value="ECO:0007669"/>
    <property type="project" value="InterPro"/>
</dbReference>
<keyword evidence="5" id="KW-0574">Periplasm</keyword>
<reference evidence="12" key="1">
    <citation type="journal article" date="2009" name="Biochemistry">
        <title>Cytochrome c4 can be involved in the photosynthetic electron transfer system in the purple bacterium Rubrivivax gelatinosus.</title>
        <authorList>
            <person name="Ohmine M."/>
            <person name="Matsuura K."/>
            <person name="Shimada K."/>
            <person name="Alric J."/>
            <person name="Vermeglio A."/>
            <person name="Nagashima K.V.P."/>
        </authorList>
    </citation>
    <scope>NUCLEOTIDE SEQUENCE</scope>
    <source>
        <strain evidence="12">IL144</strain>
    </source>
</reference>
<dbReference type="InterPro" id="IPR008168">
    <property type="entry name" value="Cyt_C_IC"/>
</dbReference>
<keyword evidence="10" id="KW-0732">Signal</keyword>
<feature type="signal peptide" evidence="10">
    <location>
        <begin position="1"/>
        <end position="40"/>
    </location>
</feature>
<accession>C0STL1</accession>
<dbReference type="InterPro" id="IPR050597">
    <property type="entry name" value="Cytochrome_c_Oxidase_Subunit"/>
</dbReference>
<evidence type="ECO:0000259" key="11">
    <source>
        <dbReference type="PROSITE" id="PS51007"/>
    </source>
</evidence>
<gene>
    <name evidence="12" type="primary">cyc4</name>
</gene>
<dbReference type="GO" id="GO:0042597">
    <property type="term" value="C:periplasmic space"/>
    <property type="evidence" value="ECO:0007669"/>
    <property type="project" value="UniProtKB-SubCell"/>
</dbReference>
<evidence type="ECO:0000256" key="7">
    <source>
        <dbReference type="ARBA" id="ARBA00023004"/>
    </source>
</evidence>
<proteinExistence type="predicted"/>
<feature type="binding site" description="covalent" evidence="8">
    <location>
        <position position="160"/>
    </location>
    <ligand>
        <name>heme c</name>
        <dbReference type="ChEBI" id="CHEBI:61717"/>
        <label>2</label>
    </ligand>
</feature>
<dbReference type="PANTHER" id="PTHR33751">
    <property type="entry name" value="CBB3-TYPE CYTOCHROME C OXIDASE SUBUNIT FIXP"/>
    <property type="match status" value="1"/>
</dbReference>
<feature type="binding site" description="axial binding residue" evidence="9">
    <location>
        <position position="161"/>
    </location>
    <ligand>
        <name>heme c</name>
        <dbReference type="ChEBI" id="CHEBI:61717"/>
        <label>2</label>
    </ligand>
    <ligandPart>
        <name>Fe</name>
        <dbReference type="ChEBI" id="CHEBI:18248"/>
    </ligandPart>
</feature>
<dbReference type="InterPro" id="IPR036909">
    <property type="entry name" value="Cyt_c-like_dom_sf"/>
</dbReference>
<dbReference type="GO" id="GO:0005506">
    <property type="term" value="F:iron ion binding"/>
    <property type="evidence" value="ECO:0007669"/>
    <property type="project" value="InterPro"/>
</dbReference>
<keyword evidence="2" id="KW-0813">Transport</keyword>